<dbReference type="KEGG" id="phr:C6569_17585"/>
<dbReference type="FunFam" id="3.40.50.720:FF:000084">
    <property type="entry name" value="Short-chain dehydrogenase reductase"/>
    <property type="match status" value="1"/>
</dbReference>
<sequence length="255" mass="26317">MEAVLPDPTRFAGKAVIVSGAARGIGEGIAERFAAEGAKVLLVDVIPEVVETAARLGQVALVKSVTDRDAGEVMAKAALDAFGRIDILVNNAGIGGSKRLMESDDALIDRFLDTNLAAVLRVTRAVVPHLPRPGGRIVNISSIFGITGYPGTTAYAVAKAGVAQFTRQLAGELAPEGILVNAVAPGLIATPMTTGHRQNALYTRLIVEGTPVERMGTPADIAGPVAFLCSEDAAFVTGVVMPVDGGFLAARHGKI</sequence>
<dbReference type="Proteomes" id="UP000237889">
    <property type="component" value="Chromosome"/>
</dbReference>
<feature type="domain" description="Ketoreductase" evidence="2">
    <location>
        <begin position="14"/>
        <end position="186"/>
    </location>
</feature>
<keyword evidence="4" id="KW-1185">Reference proteome</keyword>
<dbReference type="GO" id="GO:0016616">
    <property type="term" value="F:oxidoreductase activity, acting on the CH-OH group of donors, NAD or NADP as acceptor"/>
    <property type="evidence" value="ECO:0007669"/>
    <property type="project" value="TreeGrafter"/>
</dbReference>
<dbReference type="InterPro" id="IPR057326">
    <property type="entry name" value="KR_dom"/>
</dbReference>
<gene>
    <name evidence="3" type="ORF">C6569_17585</name>
</gene>
<evidence type="ECO:0000313" key="4">
    <source>
        <dbReference type="Proteomes" id="UP000237889"/>
    </source>
</evidence>
<dbReference type="SMART" id="SM00822">
    <property type="entry name" value="PKS_KR"/>
    <property type="match status" value="1"/>
</dbReference>
<dbReference type="AlphaFoldDB" id="A0A2S0NEZ0"/>
<dbReference type="Gene3D" id="3.40.50.720">
    <property type="entry name" value="NAD(P)-binding Rossmann-like Domain"/>
    <property type="match status" value="1"/>
</dbReference>
<dbReference type="InterPro" id="IPR002347">
    <property type="entry name" value="SDR_fam"/>
</dbReference>
<name>A0A2S0NEZ0_9HYPH</name>
<evidence type="ECO:0000259" key="2">
    <source>
        <dbReference type="SMART" id="SM00822"/>
    </source>
</evidence>
<evidence type="ECO:0000256" key="1">
    <source>
        <dbReference type="ARBA" id="ARBA00006484"/>
    </source>
</evidence>
<protein>
    <submittedName>
        <fullName evidence="3">Short-chain dehydrogenase</fullName>
    </submittedName>
</protein>
<dbReference type="InterPro" id="IPR036291">
    <property type="entry name" value="NAD(P)-bd_dom_sf"/>
</dbReference>
<dbReference type="Pfam" id="PF13561">
    <property type="entry name" value="adh_short_C2"/>
    <property type="match status" value="1"/>
</dbReference>
<dbReference type="GO" id="GO:0030497">
    <property type="term" value="P:fatty acid elongation"/>
    <property type="evidence" value="ECO:0007669"/>
    <property type="project" value="TreeGrafter"/>
</dbReference>
<dbReference type="OrthoDB" id="7375193at2"/>
<accession>A0A2S0NEZ0</accession>
<organism evidence="3 4">
    <name type="scientific">Phreatobacter cathodiphilus</name>
    <dbReference type="NCBI Taxonomy" id="1868589"/>
    <lineage>
        <taxon>Bacteria</taxon>
        <taxon>Pseudomonadati</taxon>
        <taxon>Pseudomonadota</taxon>
        <taxon>Alphaproteobacteria</taxon>
        <taxon>Hyphomicrobiales</taxon>
        <taxon>Phreatobacteraceae</taxon>
        <taxon>Phreatobacter</taxon>
    </lineage>
</organism>
<dbReference type="PANTHER" id="PTHR42760">
    <property type="entry name" value="SHORT-CHAIN DEHYDROGENASES/REDUCTASES FAMILY MEMBER"/>
    <property type="match status" value="1"/>
</dbReference>
<dbReference type="NCBIfam" id="NF005559">
    <property type="entry name" value="PRK07231.1"/>
    <property type="match status" value="1"/>
</dbReference>
<dbReference type="PRINTS" id="PR00081">
    <property type="entry name" value="GDHRDH"/>
</dbReference>
<dbReference type="PROSITE" id="PS00061">
    <property type="entry name" value="ADH_SHORT"/>
    <property type="match status" value="1"/>
</dbReference>
<proteinExistence type="inferred from homology"/>
<dbReference type="EMBL" id="CP027668">
    <property type="protein sequence ID" value="AVO46730.1"/>
    <property type="molecule type" value="Genomic_DNA"/>
</dbReference>
<dbReference type="SUPFAM" id="SSF51735">
    <property type="entry name" value="NAD(P)-binding Rossmann-fold domains"/>
    <property type="match status" value="1"/>
</dbReference>
<evidence type="ECO:0000313" key="3">
    <source>
        <dbReference type="EMBL" id="AVO46730.1"/>
    </source>
</evidence>
<dbReference type="PRINTS" id="PR00080">
    <property type="entry name" value="SDRFAMILY"/>
</dbReference>
<comment type="similarity">
    <text evidence="1">Belongs to the short-chain dehydrogenases/reductases (SDR) family.</text>
</comment>
<reference evidence="3 4" key="1">
    <citation type="submission" date="2018-03" db="EMBL/GenBank/DDBJ databases">
        <title>Genome sequencing of Phreatobacter sp.</title>
        <authorList>
            <person name="Kim S.-J."/>
            <person name="Heo J."/>
            <person name="Kwon S.-W."/>
        </authorList>
    </citation>
    <scope>NUCLEOTIDE SEQUENCE [LARGE SCALE GENOMIC DNA]</scope>
    <source>
        <strain evidence="3 4">S-12</strain>
    </source>
</reference>
<dbReference type="InterPro" id="IPR020904">
    <property type="entry name" value="Sc_DH/Rdtase_CS"/>
</dbReference>
<dbReference type="PANTHER" id="PTHR42760:SF135">
    <property type="entry name" value="BLL7886 PROTEIN"/>
    <property type="match status" value="1"/>
</dbReference>